<evidence type="ECO:0008006" key="3">
    <source>
        <dbReference type="Google" id="ProtNLM"/>
    </source>
</evidence>
<organism evidence="1 2">
    <name type="scientific">Cnuella takakiae</name>
    <dbReference type="NCBI Taxonomy" id="1302690"/>
    <lineage>
        <taxon>Bacteria</taxon>
        <taxon>Pseudomonadati</taxon>
        <taxon>Bacteroidota</taxon>
        <taxon>Chitinophagia</taxon>
        <taxon>Chitinophagales</taxon>
        <taxon>Chitinophagaceae</taxon>
        <taxon>Cnuella</taxon>
    </lineage>
</organism>
<accession>A0A1M4Z2L2</accession>
<name>A0A1M4Z2L2_9BACT</name>
<proteinExistence type="predicted"/>
<dbReference type="AlphaFoldDB" id="A0A1M4Z2L2"/>
<sequence length="138" mass="15621">MQISTTLPVRIDWEDYKFGAQVKASGFLLTTQGDTVPVVLENLRCLLTDYLAHEGKNNPEWQNRNVEEIRFECEYDLAAFFEHFKELKISAIAARAGINPNLLQQYVSGNKRASESQAKKIQAAVHLLANELRQIALS</sequence>
<dbReference type="STRING" id="1302690.BUE76_22525"/>
<keyword evidence="2" id="KW-1185">Reference proteome</keyword>
<protein>
    <recommendedName>
        <fullName evidence="3">Helix-turn-helix</fullName>
    </recommendedName>
</protein>
<dbReference type="EMBL" id="FQUO01000005">
    <property type="protein sequence ID" value="SHF12281.1"/>
    <property type="molecule type" value="Genomic_DNA"/>
</dbReference>
<gene>
    <name evidence="1" type="ORF">SAMN05444008_10566</name>
</gene>
<dbReference type="OrthoDB" id="676274at2"/>
<dbReference type="Proteomes" id="UP000184368">
    <property type="component" value="Unassembled WGS sequence"/>
</dbReference>
<reference evidence="1 2" key="1">
    <citation type="submission" date="2016-11" db="EMBL/GenBank/DDBJ databases">
        <authorList>
            <person name="Jaros S."/>
            <person name="Januszkiewicz K."/>
            <person name="Wedrychowicz H."/>
        </authorList>
    </citation>
    <scope>NUCLEOTIDE SEQUENCE [LARGE SCALE GENOMIC DNA]</scope>
    <source>
        <strain evidence="1 2">DSM 26897</strain>
    </source>
</reference>
<evidence type="ECO:0000313" key="1">
    <source>
        <dbReference type="EMBL" id="SHF12281.1"/>
    </source>
</evidence>
<evidence type="ECO:0000313" key="2">
    <source>
        <dbReference type="Proteomes" id="UP000184368"/>
    </source>
</evidence>
<dbReference type="RefSeq" id="WP_073041722.1">
    <property type="nucleotide sequence ID" value="NZ_FQUO01000005.1"/>
</dbReference>